<dbReference type="CDD" id="cd00041">
    <property type="entry name" value="CUB"/>
    <property type="match status" value="1"/>
</dbReference>
<sequence>MTLFTIFQGGCPRGVVLNSPGTIASPNYPGTYLDNSSCTWVIKAPRDHTVTLRFGSMFNIMSVPTCGKDGCQCDYLELFSSNNTVQRFCDFRNDPPRVIDTNDREVKLVFKSDADEGGKGFSLSYEFAPMESDEPKSTPAEFTAQVATPEEYTNNVEAQIKDGKPKTARQETEEPINESGTEAPDDNPRTGDPSRPYLLYDNGTRVLYQKGGEGKEEEEKDPPDEIVLGPAIPIILIFLGVVGSIAWWNFRSDKKERMRYEEISMRGRPMKKKKKGKKNLREIRPSTLERPPRDRSLAGRLLELAERPMAMLTPKSSRPSSMVATAEQQVPLVIMREKKGSRPASARMSGSHLGPTGRPQSRPASMLLRDALNMIFGTQEQAAAVAALRDQGGTPDSKRSSNRISYCERIAEQQEDEKEEGEQTALLEPEKIPPPVKPKPKRQKPAPKPDVTSENTSANKPEVTTEPEVQHKAHGHETPVHEPEVTIAEVHHDESEAFDFAALEAMDDEEEKKQPPHDPEEGRPISFERKLVGMLEQLQKEGEELEKAEREMEKDAEAAEAPKQAESPEVKELRTPQPTPVADTPSPGGGRLNFPDLEEFLLNLDRELEEHPEPIYGGSGRDA</sequence>
<name>A7STU8_NEMVE</name>
<organism evidence="6 7">
    <name type="scientific">Nematostella vectensis</name>
    <name type="common">Starlet sea anemone</name>
    <dbReference type="NCBI Taxonomy" id="45351"/>
    <lineage>
        <taxon>Eukaryota</taxon>
        <taxon>Metazoa</taxon>
        <taxon>Cnidaria</taxon>
        <taxon>Anthozoa</taxon>
        <taxon>Hexacorallia</taxon>
        <taxon>Actiniaria</taxon>
        <taxon>Edwardsiidae</taxon>
        <taxon>Nematostella</taxon>
    </lineage>
</organism>
<dbReference type="PANTHER" id="PTHR24255:SF31">
    <property type="entry name" value="CUBILIN-LIKE PROTEIN"/>
    <property type="match status" value="1"/>
</dbReference>
<keyword evidence="1 2" id="KW-1015">Disulfide bond</keyword>
<dbReference type="OMA" id="SYCERIA"/>
<keyword evidence="7" id="KW-1185">Reference proteome</keyword>
<feature type="compositionally biased region" description="Acidic residues" evidence="3">
    <location>
        <begin position="413"/>
        <end position="422"/>
    </location>
</feature>
<evidence type="ECO:0000256" key="1">
    <source>
        <dbReference type="ARBA" id="ARBA00023157"/>
    </source>
</evidence>
<feature type="region of interest" description="Disordered" evidence="3">
    <location>
        <begin position="387"/>
        <end position="527"/>
    </location>
</feature>
<feature type="compositionally biased region" description="Basic and acidic residues" evidence="3">
    <location>
        <begin position="468"/>
        <end position="495"/>
    </location>
</feature>
<dbReference type="EMBL" id="DS469802">
    <property type="protein sequence ID" value="EDO32881.1"/>
    <property type="molecule type" value="Genomic_DNA"/>
</dbReference>
<feature type="compositionally biased region" description="Basic and acidic residues" evidence="3">
    <location>
        <begin position="604"/>
        <end position="613"/>
    </location>
</feature>
<feature type="compositionally biased region" description="Basic and acidic residues" evidence="3">
    <location>
        <begin position="541"/>
        <end position="557"/>
    </location>
</feature>
<protein>
    <recommendedName>
        <fullName evidence="5">CUB domain-containing protein</fullName>
    </recommendedName>
</protein>
<keyword evidence="4" id="KW-0472">Membrane</keyword>
<dbReference type="AlphaFoldDB" id="A7STU8"/>
<dbReference type="HOGENOM" id="CLU_438968_0_0_1"/>
<evidence type="ECO:0000256" key="2">
    <source>
        <dbReference type="PROSITE-ProRule" id="PRU00059"/>
    </source>
</evidence>
<dbReference type="SMART" id="SM00042">
    <property type="entry name" value="CUB"/>
    <property type="match status" value="1"/>
</dbReference>
<proteinExistence type="predicted"/>
<dbReference type="SUPFAM" id="SSF49854">
    <property type="entry name" value="Spermadhesin, CUB domain"/>
    <property type="match status" value="1"/>
</dbReference>
<dbReference type="PROSITE" id="PS01180">
    <property type="entry name" value="CUB"/>
    <property type="match status" value="1"/>
</dbReference>
<dbReference type="InterPro" id="IPR000859">
    <property type="entry name" value="CUB_dom"/>
</dbReference>
<evidence type="ECO:0000313" key="7">
    <source>
        <dbReference type="Proteomes" id="UP000001593"/>
    </source>
</evidence>
<evidence type="ECO:0000256" key="4">
    <source>
        <dbReference type="SAM" id="Phobius"/>
    </source>
</evidence>
<accession>A7STU8</accession>
<dbReference type="Gene3D" id="2.60.120.290">
    <property type="entry name" value="Spermadhesin, CUB domain"/>
    <property type="match status" value="1"/>
</dbReference>
<dbReference type="Proteomes" id="UP000001593">
    <property type="component" value="Unassembled WGS sequence"/>
</dbReference>
<dbReference type="Pfam" id="PF00431">
    <property type="entry name" value="CUB"/>
    <property type="match status" value="1"/>
</dbReference>
<feature type="region of interest" description="Disordered" evidence="3">
    <location>
        <begin position="541"/>
        <end position="623"/>
    </location>
</feature>
<evidence type="ECO:0000313" key="6">
    <source>
        <dbReference type="EMBL" id="EDO32881.1"/>
    </source>
</evidence>
<evidence type="ECO:0000259" key="5">
    <source>
        <dbReference type="PROSITE" id="PS01180"/>
    </source>
</evidence>
<feature type="disulfide bond" evidence="2">
    <location>
        <begin position="11"/>
        <end position="38"/>
    </location>
</feature>
<feature type="transmembrane region" description="Helical" evidence="4">
    <location>
        <begin position="227"/>
        <end position="250"/>
    </location>
</feature>
<comment type="caution">
    <text evidence="2">Lacks conserved residue(s) required for the propagation of feature annotation.</text>
</comment>
<feature type="compositionally biased region" description="Basic and acidic residues" evidence="3">
    <location>
        <begin position="511"/>
        <end position="527"/>
    </location>
</feature>
<dbReference type="InParanoid" id="A7STU8"/>
<feature type="domain" description="CUB" evidence="5">
    <location>
        <begin position="11"/>
        <end position="128"/>
    </location>
</feature>
<dbReference type="PANTHER" id="PTHR24255">
    <property type="entry name" value="COMPLEMENT COMPONENT 1, S SUBCOMPONENT-RELATED"/>
    <property type="match status" value="1"/>
</dbReference>
<dbReference type="InterPro" id="IPR035914">
    <property type="entry name" value="Sperma_CUB_dom_sf"/>
</dbReference>
<gene>
    <name evidence="6" type="ORF">NEMVEDRAFT_v1g217414</name>
</gene>
<keyword evidence="4" id="KW-0812">Transmembrane</keyword>
<dbReference type="STRING" id="45351.A7STU8"/>
<feature type="region of interest" description="Disordered" evidence="3">
    <location>
        <begin position="147"/>
        <end position="202"/>
    </location>
</feature>
<feature type="compositionally biased region" description="Basic and acidic residues" evidence="3">
    <location>
        <begin position="159"/>
        <end position="172"/>
    </location>
</feature>
<evidence type="ECO:0000256" key="3">
    <source>
        <dbReference type="SAM" id="MobiDB-lite"/>
    </source>
</evidence>
<keyword evidence="4" id="KW-1133">Transmembrane helix</keyword>
<reference evidence="6 7" key="1">
    <citation type="journal article" date="2007" name="Science">
        <title>Sea anemone genome reveals ancestral eumetazoan gene repertoire and genomic organization.</title>
        <authorList>
            <person name="Putnam N.H."/>
            <person name="Srivastava M."/>
            <person name="Hellsten U."/>
            <person name="Dirks B."/>
            <person name="Chapman J."/>
            <person name="Salamov A."/>
            <person name="Terry A."/>
            <person name="Shapiro H."/>
            <person name="Lindquist E."/>
            <person name="Kapitonov V.V."/>
            <person name="Jurka J."/>
            <person name="Genikhovich G."/>
            <person name="Grigoriev I.V."/>
            <person name="Lucas S.M."/>
            <person name="Steele R.E."/>
            <person name="Finnerty J.R."/>
            <person name="Technau U."/>
            <person name="Martindale M.Q."/>
            <person name="Rokhsar D.S."/>
        </authorList>
    </citation>
    <scope>NUCLEOTIDE SEQUENCE [LARGE SCALE GENOMIC DNA]</scope>
    <source>
        <strain evidence="7">CH2 X CH6</strain>
    </source>
</reference>
<feature type="region of interest" description="Disordered" evidence="3">
    <location>
        <begin position="338"/>
        <end position="363"/>
    </location>
</feature>